<feature type="transmembrane region" description="Helical" evidence="2">
    <location>
        <begin position="68"/>
        <end position="89"/>
    </location>
</feature>
<evidence type="ECO:0000313" key="5">
    <source>
        <dbReference type="Proteomes" id="UP000033519"/>
    </source>
</evidence>
<organism evidence="4 6">
    <name type="scientific">Devosia psychrophila</name>
    <dbReference type="NCBI Taxonomy" id="728005"/>
    <lineage>
        <taxon>Bacteria</taxon>
        <taxon>Pseudomonadati</taxon>
        <taxon>Pseudomonadota</taxon>
        <taxon>Alphaproteobacteria</taxon>
        <taxon>Hyphomicrobiales</taxon>
        <taxon>Devosiaceae</taxon>
        <taxon>Devosia</taxon>
    </lineage>
</organism>
<dbReference type="AlphaFoldDB" id="A0A0F5Q1C5"/>
<keyword evidence="2" id="KW-0812">Transmembrane</keyword>
<proteinExistence type="predicted"/>
<feature type="compositionally biased region" description="Polar residues" evidence="1">
    <location>
        <begin position="1"/>
        <end position="10"/>
    </location>
</feature>
<evidence type="ECO:0000313" key="4">
    <source>
        <dbReference type="EMBL" id="SFC88600.1"/>
    </source>
</evidence>
<sequence>MTQVPTTDQIRNAIDSGATGEKVGFPDPAAAPLGTDAEAGGHAPTVQERAMEARAQIEYVPPVPPNGVVVYGGLIAMVTVAIVLMRVLLG</sequence>
<dbReference type="STRING" id="728005.SAMN04488059_113106"/>
<name>A0A0F5Q1C5_9HYPH</name>
<reference evidence="4 6" key="2">
    <citation type="submission" date="2016-10" db="EMBL/GenBank/DDBJ databases">
        <authorList>
            <person name="de Groot N.N."/>
        </authorList>
    </citation>
    <scope>NUCLEOTIDE SEQUENCE [LARGE SCALE GENOMIC DNA]</scope>
    <source>
        <strain evidence="4 6">CGMCC 1.10210</strain>
    </source>
</reference>
<dbReference type="Proteomes" id="UP000182258">
    <property type="component" value="Unassembled WGS sequence"/>
</dbReference>
<protein>
    <submittedName>
        <fullName evidence="4">Uncharacterized protein</fullName>
    </submittedName>
</protein>
<keyword evidence="2" id="KW-1133">Transmembrane helix</keyword>
<evidence type="ECO:0000313" key="3">
    <source>
        <dbReference type="EMBL" id="KKC34717.1"/>
    </source>
</evidence>
<dbReference type="OrthoDB" id="7306245at2"/>
<dbReference type="PATRIC" id="fig|728005.3.peg.9"/>
<evidence type="ECO:0000256" key="2">
    <source>
        <dbReference type="SAM" id="Phobius"/>
    </source>
</evidence>
<evidence type="ECO:0000313" key="6">
    <source>
        <dbReference type="Proteomes" id="UP000182258"/>
    </source>
</evidence>
<dbReference type="Proteomes" id="UP000033519">
    <property type="component" value="Unassembled WGS sequence"/>
</dbReference>
<evidence type="ECO:0000256" key="1">
    <source>
        <dbReference type="SAM" id="MobiDB-lite"/>
    </source>
</evidence>
<dbReference type="EMBL" id="FOMB01000013">
    <property type="protein sequence ID" value="SFC88600.1"/>
    <property type="molecule type" value="Genomic_DNA"/>
</dbReference>
<reference evidence="3 5" key="1">
    <citation type="submission" date="2015-03" db="EMBL/GenBank/DDBJ databases">
        <authorList>
            <person name="Lepp D."/>
            <person name="Hassan Y.I."/>
            <person name="Li X.-Z."/>
            <person name="Zhou T."/>
        </authorList>
    </citation>
    <scope>NUCLEOTIDE SEQUENCE [LARGE SCALE GENOMIC DNA]</scope>
    <source>
        <strain evidence="3 5">Cr7-05</strain>
    </source>
</reference>
<gene>
    <name evidence="4" type="ORF">SAMN04488059_113106</name>
    <name evidence="3" type="ORF">WH91_01320</name>
</gene>
<keyword evidence="2" id="KW-0472">Membrane</keyword>
<keyword evidence="5" id="KW-1185">Reference proteome</keyword>
<dbReference type="EMBL" id="LAPV01000010">
    <property type="protein sequence ID" value="KKC34717.1"/>
    <property type="molecule type" value="Genomic_DNA"/>
</dbReference>
<feature type="region of interest" description="Disordered" evidence="1">
    <location>
        <begin position="1"/>
        <end position="43"/>
    </location>
</feature>
<dbReference type="RefSeq" id="WP_046169213.1">
    <property type="nucleotide sequence ID" value="NZ_FOMB01000013.1"/>
</dbReference>
<accession>A0A0F5Q1C5</accession>